<feature type="transmembrane region" description="Helical" evidence="7">
    <location>
        <begin position="150"/>
        <end position="169"/>
    </location>
</feature>
<feature type="transmembrane region" description="Helical" evidence="7">
    <location>
        <begin position="285"/>
        <end position="309"/>
    </location>
</feature>
<evidence type="ECO:0000256" key="1">
    <source>
        <dbReference type="ARBA" id="ARBA00004651"/>
    </source>
</evidence>
<gene>
    <name evidence="9" type="ORF">SMC5_00820</name>
    <name evidence="8" type="ORF">SMC6_00965</name>
</gene>
<evidence type="ECO:0000256" key="7">
    <source>
        <dbReference type="SAM" id="Phobius"/>
    </source>
</evidence>
<feature type="transmembrane region" description="Helical" evidence="7">
    <location>
        <begin position="321"/>
        <end position="347"/>
    </location>
</feature>
<feature type="transmembrane region" description="Helical" evidence="7">
    <location>
        <begin position="115"/>
        <end position="138"/>
    </location>
</feature>
<dbReference type="PANTHER" id="PTHR47089">
    <property type="entry name" value="ABC TRANSPORTER, PERMEASE PROTEIN"/>
    <property type="match status" value="1"/>
</dbReference>
<keyword evidence="3 7" id="KW-0812">Transmembrane</keyword>
<keyword evidence="5 7" id="KW-0472">Membrane</keyword>
<dbReference type="OrthoDB" id="9809785at2"/>
<dbReference type="Proteomes" id="UP000266260">
    <property type="component" value="Unassembled WGS sequence"/>
</dbReference>
<comment type="caution">
    <text evidence="9">The sequence shown here is derived from an EMBL/GenBank/DDBJ whole genome shotgun (WGS) entry which is preliminary data.</text>
</comment>
<evidence type="ECO:0000313" key="11">
    <source>
        <dbReference type="Proteomes" id="UP000266489"/>
    </source>
</evidence>
<evidence type="ECO:0000313" key="9">
    <source>
        <dbReference type="EMBL" id="RIE15582.1"/>
    </source>
</evidence>
<evidence type="ECO:0000256" key="2">
    <source>
        <dbReference type="ARBA" id="ARBA00022475"/>
    </source>
</evidence>
<comment type="subcellular location">
    <subcellularLocation>
        <location evidence="1">Cell membrane</location>
        <topology evidence="1">Multi-pass membrane protein</topology>
    </subcellularLocation>
</comment>
<dbReference type="PANTHER" id="PTHR47089:SF1">
    <property type="entry name" value="GUANOSINE ABC TRANSPORTER PERMEASE PROTEIN NUPP"/>
    <property type="match status" value="1"/>
</dbReference>
<proteinExistence type="predicted"/>
<keyword evidence="2" id="KW-1003">Cell membrane</keyword>
<sequence length="381" mass="40812">MLRFEKRDKTPIGLRVLVPICSVLLGLLVGSVVMLFARVNPLRVYGAIVKGAFGSSYTFSETMVIAVPLILISAGLCLVYRMKFINIGTPGQYTIGALCGSYLALFGPATMSRPLLLTLMMVLGMLGGAAWAIVPALLKVYWNVNEVIATLLLNYIALYVLAFFIYGTWRDPGSHGFPLSKGFALNAQLPRILPDPSRLHIGLFFGLVAAVIVWIIVRKTRFGYEVRVLGENGRAARYAGINVFKTVIIAAAISGGLAGLAGIAHISGVLHILQESINAEYGYTAIIAAWLAGLDPLVAVGFSVLLAALEAGGYQIQIVMRVPFGIVGVIEGSILFCLLAGEIVTYYRVILTRRLSTPLRSAPRIGKKGSGALDERARGGA</sequence>
<evidence type="ECO:0000313" key="10">
    <source>
        <dbReference type="Proteomes" id="UP000266260"/>
    </source>
</evidence>
<feature type="transmembrane region" description="Helical" evidence="7">
    <location>
        <begin position="92"/>
        <end position="109"/>
    </location>
</feature>
<feature type="transmembrane region" description="Helical" evidence="7">
    <location>
        <begin position="247"/>
        <end position="273"/>
    </location>
</feature>
<protein>
    <submittedName>
        <fullName evidence="9">ABC transporter permease</fullName>
    </submittedName>
</protein>
<evidence type="ECO:0000256" key="4">
    <source>
        <dbReference type="ARBA" id="ARBA00022989"/>
    </source>
</evidence>
<feature type="transmembrane region" description="Helical" evidence="7">
    <location>
        <begin position="12"/>
        <end position="37"/>
    </location>
</feature>
<keyword evidence="4 7" id="KW-1133">Transmembrane helix</keyword>
<accession>A0A398D5U0</accession>
<dbReference type="AlphaFoldDB" id="A0A398DJ39"/>
<dbReference type="GO" id="GO:0005886">
    <property type="term" value="C:plasma membrane"/>
    <property type="evidence" value="ECO:0007669"/>
    <property type="project" value="UniProtKB-SubCell"/>
</dbReference>
<dbReference type="EMBL" id="QXIT01000017">
    <property type="protein sequence ID" value="RIE10632.1"/>
    <property type="molecule type" value="Genomic_DNA"/>
</dbReference>
<evidence type="ECO:0000256" key="5">
    <source>
        <dbReference type="ARBA" id="ARBA00023136"/>
    </source>
</evidence>
<dbReference type="RefSeq" id="WP_119119205.1">
    <property type="nucleotide sequence ID" value="NZ_QXIT01000017.1"/>
</dbReference>
<organism evidence="9 11">
    <name type="scientific">Candidatus Cryosericum odellii</name>
    <dbReference type="NCBI Taxonomy" id="2290917"/>
    <lineage>
        <taxon>Bacteria</taxon>
        <taxon>Pseudomonadati</taxon>
        <taxon>Caldisericota/Cryosericota group</taxon>
        <taxon>Candidatus Cryosericota</taxon>
        <taxon>Candidatus Cryosericia</taxon>
        <taxon>Candidatus Cryosericales</taxon>
        <taxon>Candidatus Cryosericaceae</taxon>
        <taxon>Candidatus Cryosericum</taxon>
    </lineage>
</organism>
<evidence type="ECO:0000313" key="8">
    <source>
        <dbReference type="EMBL" id="RIE10632.1"/>
    </source>
</evidence>
<evidence type="ECO:0000256" key="6">
    <source>
        <dbReference type="SAM" id="MobiDB-lite"/>
    </source>
</evidence>
<name>A0A398DJ39_9BACT</name>
<feature type="region of interest" description="Disordered" evidence="6">
    <location>
        <begin position="362"/>
        <end position="381"/>
    </location>
</feature>
<accession>A0A398DJ39</accession>
<dbReference type="Pfam" id="PF02653">
    <property type="entry name" value="BPD_transp_2"/>
    <property type="match status" value="1"/>
</dbReference>
<dbReference type="GO" id="GO:0022857">
    <property type="term" value="F:transmembrane transporter activity"/>
    <property type="evidence" value="ECO:0007669"/>
    <property type="project" value="InterPro"/>
</dbReference>
<feature type="transmembrane region" description="Helical" evidence="7">
    <location>
        <begin position="57"/>
        <end position="80"/>
    </location>
</feature>
<keyword evidence="10" id="KW-1185">Reference proteome</keyword>
<feature type="transmembrane region" description="Helical" evidence="7">
    <location>
        <begin position="199"/>
        <end position="217"/>
    </location>
</feature>
<dbReference type="EMBL" id="QXIU01000018">
    <property type="protein sequence ID" value="RIE15582.1"/>
    <property type="molecule type" value="Genomic_DNA"/>
</dbReference>
<reference evidence="10 11" key="1">
    <citation type="submission" date="2018-09" db="EMBL/GenBank/DDBJ databases">
        <title>Discovery and Ecogenomic Context for Candidatus Cryosericales, a Global Caldiserica Order Active in Thawing Permafrost.</title>
        <authorList>
            <person name="Martinez M.A."/>
            <person name="Woodcroft B.J."/>
            <person name="Ignacio Espinoza J.C."/>
            <person name="Zayed A."/>
            <person name="Singleton C.M."/>
            <person name="Boyd J."/>
            <person name="Li Y.-F."/>
            <person name="Purvine S."/>
            <person name="Maughan H."/>
            <person name="Hodgkins S.B."/>
            <person name="Anderson D."/>
            <person name="Sederholm M."/>
            <person name="Temperton B."/>
            <person name="Saleska S.R."/>
            <person name="Tyson G.W."/>
            <person name="Rich V.I."/>
        </authorList>
    </citation>
    <scope>NUCLEOTIDE SEQUENCE [LARGE SCALE GENOMIC DNA]</scope>
    <source>
        <strain evidence="9 11">SMC5</strain>
        <strain evidence="8 10">SMC6</strain>
    </source>
</reference>
<dbReference type="Proteomes" id="UP000266489">
    <property type="component" value="Unassembled WGS sequence"/>
</dbReference>
<dbReference type="CDD" id="cd06580">
    <property type="entry name" value="TM_PBP1_transp_TpRbsC_like"/>
    <property type="match status" value="1"/>
</dbReference>
<dbReference type="InterPro" id="IPR001851">
    <property type="entry name" value="ABC_transp_permease"/>
</dbReference>
<evidence type="ECO:0000256" key="3">
    <source>
        <dbReference type="ARBA" id="ARBA00022692"/>
    </source>
</evidence>